<gene>
    <name evidence="1" type="ORF">SAMN02745178_00706</name>
</gene>
<proteinExistence type="predicted"/>
<name>A0A1T4WKU7_9FIRM</name>
<dbReference type="RefSeq" id="WP_078783707.1">
    <property type="nucleotide sequence ID" value="NZ_FUYF01000003.1"/>
</dbReference>
<dbReference type="AlphaFoldDB" id="A0A1T4WKU7"/>
<dbReference type="Proteomes" id="UP000190286">
    <property type="component" value="Unassembled WGS sequence"/>
</dbReference>
<dbReference type="STRING" id="745368.SAMN02745178_00706"/>
<organism evidence="1 2">
    <name type="scientific">Gemmiger formicilis</name>
    <dbReference type="NCBI Taxonomy" id="745368"/>
    <lineage>
        <taxon>Bacteria</taxon>
        <taxon>Bacillati</taxon>
        <taxon>Bacillota</taxon>
        <taxon>Clostridia</taxon>
        <taxon>Eubacteriales</taxon>
        <taxon>Gemmiger</taxon>
    </lineage>
</organism>
<sequence>MDEATAEMIERAIDQMTKEELNELTKHAYRRLVELGTNESNLAGIRAKYGLNEKGGLYD</sequence>
<dbReference type="OrthoDB" id="9872919at2"/>
<evidence type="ECO:0000313" key="1">
    <source>
        <dbReference type="EMBL" id="SKA77809.1"/>
    </source>
</evidence>
<evidence type="ECO:0000313" key="2">
    <source>
        <dbReference type="Proteomes" id="UP000190286"/>
    </source>
</evidence>
<dbReference type="EMBL" id="FUYF01000003">
    <property type="protein sequence ID" value="SKA77809.1"/>
    <property type="molecule type" value="Genomic_DNA"/>
</dbReference>
<protein>
    <submittedName>
        <fullName evidence="1">Uncharacterized protein</fullName>
    </submittedName>
</protein>
<reference evidence="1 2" key="1">
    <citation type="submission" date="2017-02" db="EMBL/GenBank/DDBJ databases">
        <authorList>
            <person name="Peterson S.W."/>
        </authorList>
    </citation>
    <scope>NUCLEOTIDE SEQUENCE [LARGE SCALE GENOMIC DNA]</scope>
    <source>
        <strain evidence="1 2">ATCC 27749</strain>
    </source>
</reference>
<keyword evidence="2" id="KW-1185">Reference proteome</keyword>
<dbReference type="GeneID" id="93337193"/>
<accession>A0A1T4WKU7</accession>